<dbReference type="Pfam" id="PF01566">
    <property type="entry name" value="Nramp"/>
    <property type="match status" value="2"/>
</dbReference>
<organism evidence="7 8">
    <name type="scientific">Meripilus lineatus</name>
    <dbReference type="NCBI Taxonomy" id="2056292"/>
    <lineage>
        <taxon>Eukaryota</taxon>
        <taxon>Fungi</taxon>
        <taxon>Dikarya</taxon>
        <taxon>Basidiomycota</taxon>
        <taxon>Agaricomycotina</taxon>
        <taxon>Agaricomycetes</taxon>
        <taxon>Polyporales</taxon>
        <taxon>Meripilaceae</taxon>
        <taxon>Meripilus</taxon>
    </lineage>
</organism>
<feature type="transmembrane region" description="Helical" evidence="6">
    <location>
        <begin position="389"/>
        <end position="415"/>
    </location>
</feature>
<gene>
    <name evidence="7" type="ORF">NLI96_g1397</name>
</gene>
<dbReference type="GO" id="GO:0034755">
    <property type="term" value="P:iron ion transmembrane transport"/>
    <property type="evidence" value="ECO:0007669"/>
    <property type="project" value="TreeGrafter"/>
</dbReference>
<sequence length="608" mass="66003">MSLPSSLSPEHPREVSQKDNKVNSQESRSWGSSALSVAHKIGHHIKNHVGVGIICSVAYFDPGNWSVDLQAGAQFGYRPMLFVILLAGLGAMVLQSLAYKLGCVTGFDLASHCRLLLHDCPKHRRLIRYLVLYPLYVLCEIAIISTDLAELLGSAIGICLIFPTIPLWAAVLLTASDVLIFLVIGDPSRGQGRPVRLFEFTVIALVLGVVACFVVLLVRVKPSWPDVFLGFVPSKTLFQSEPDALYTAVGILGATVMPHALFLGSFLATQNRVAGPPEELPYPVHAIEGNNMGIWARLRGFFSSLFSVSRAERIAASREYRNKYGRENNELGFIQAHLPHGLVDVISSLICVAVPINSAILIIAATVFFSDENAANAGLFDAHDLIKDHIGKVAAFLFALALLCAGQTASITATLAGQIVSEGFIEWRISPFLRRIVTRSIGLIPSMVVAIAVGRNGIDALLVASQVALSIVLPFVAFPLIYLTSSKSMMRVRKPQSPAVPQASPVEISEKEKEAITEHVADADEGTWYPGRTAVEIEDIPSSVDISAPQEEDRQPANEEVLPHDETEKGEFIDYSSGWFITSLVSLIFFIVLAANVYVIVMLALGKN</sequence>
<evidence type="ECO:0000256" key="1">
    <source>
        <dbReference type="ARBA" id="ARBA00004141"/>
    </source>
</evidence>
<dbReference type="PANTHER" id="PTHR11706:SF101">
    <property type="entry name" value="MANGANESE TRANSPORTER SMF1"/>
    <property type="match status" value="1"/>
</dbReference>
<dbReference type="PANTHER" id="PTHR11706">
    <property type="entry name" value="SOLUTE CARRIER PROTEIN FAMILY 11 MEMBER"/>
    <property type="match status" value="1"/>
</dbReference>
<feature type="transmembrane region" description="Helical" evidence="6">
    <location>
        <begin position="197"/>
        <end position="218"/>
    </location>
</feature>
<evidence type="ECO:0008006" key="9">
    <source>
        <dbReference type="Google" id="ProtNLM"/>
    </source>
</evidence>
<keyword evidence="8" id="KW-1185">Reference proteome</keyword>
<dbReference type="NCBIfam" id="TIGR01197">
    <property type="entry name" value="nramp"/>
    <property type="match status" value="1"/>
</dbReference>
<evidence type="ECO:0000256" key="5">
    <source>
        <dbReference type="SAM" id="MobiDB-lite"/>
    </source>
</evidence>
<keyword evidence="3 6" id="KW-1133">Transmembrane helix</keyword>
<dbReference type="AlphaFoldDB" id="A0AAD5VAH9"/>
<dbReference type="GO" id="GO:0005384">
    <property type="term" value="F:manganese ion transmembrane transporter activity"/>
    <property type="evidence" value="ECO:0007669"/>
    <property type="project" value="TreeGrafter"/>
</dbReference>
<feature type="transmembrane region" description="Helical" evidence="6">
    <location>
        <begin position="75"/>
        <end position="94"/>
    </location>
</feature>
<comment type="subcellular location">
    <subcellularLocation>
        <location evidence="1">Membrane</location>
        <topology evidence="1">Multi-pass membrane protein</topology>
    </subcellularLocation>
</comment>
<keyword evidence="2 6" id="KW-0812">Transmembrane</keyword>
<feature type="transmembrane region" description="Helical" evidence="6">
    <location>
        <begin position="460"/>
        <end position="483"/>
    </location>
</feature>
<dbReference type="Proteomes" id="UP001212997">
    <property type="component" value="Unassembled WGS sequence"/>
</dbReference>
<reference evidence="7" key="1">
    <citation type="submission" date="2022-07" db="EMBL/GenBank/DDBJ databases">
        <title>Genome Sequence of Physisporinus lineatus.</title>
        <authorList>
            <person name="Buettner E."/>
        </authorList>
    </citation>
    <scope>NUCLEOTIDE SEQUENCE</scope>
    <source>
        <strain evidence="7">VT162</strain>
    </source>
</reference>
<feature type="transmembrane region" description="Helical" evidence="6">
    <location>
        <begin position="244"/>
        <end position="268"/>
    </location>
</feature>
<feature type="transmembrane region" description="Helical" evidence="6">
    <location>
        <begin position="436"/>
        <end position="454"/>
    </location>
</feature>
<evidence type="ECO:0000256" key="6">
    <source>
        <dbReference type="SAM" id="Phobius"/>
    </source>
</evidence>
<feature type="region of interest" description="Disordered" evidence="5">
    <location>
        <begin position="1"/>
        <end position="28"/>
    </location>
</feature>
<evidence type="ECO:0000256" key="2">
    <source>
        <dbReference type="ARBA" id="ARBA00022692"/>
    </source>
</evidence>
<dbReference type="EMBL" id="JANAWD010000027">
    <property type="protein sequence ID" value="KAJ3490516.1"/>
    <property type="molecule type" value="Genomic_DNA"/>
</dbReference>
<feature type="transmembrane region" description="Helical" evidence="6">
    <location>
        <begin position="345"/>
        <end position="369"/>
    </location>
</feature>
<evidence type="ECO:0000313" key="8">
    <source>
        <dbReference type="Proteomes" id="UP001212997"/>
    </source>
</evidence>
<protein>
    <recommendedName>
        <fullName evidence="9">Natural resistance-associated macrophage protein</fullName>
    </recommendedName>
</protein>
<feature type="region of interest" description="Disordered" evidence="5">
    <location>
        <begin position="545"/>
        <end position="566"/>
    </location>
</feature>
<dbReference type="PRINTS" id="PR00447">
    <property type="entry name" value="NATRESASSCMP"/>
</dbReference>
<feature type="compositionally biased region" description="Basic and acidic residues" evidence="5">
    <location>
        <begin position="551"/>
        <end position="566"/>
    </location>
</feature>
<evidence type="ECO:0000313" key="7">
    <source>
        <dbReference type="EMBL" id="KAJ3490516.1"/>
    </source>
</evidence>
<dbReference type="NCBIfam" id="NF037982">
    <property type="entry name" value="Nramp_1"/>
    <property type="match status" value="1"/>
</dbReference>
<accession>A0AAD5VAH9</accession>
<feature type="transmembrane region" description="Helical" evidence="6">
    <location>
        <begin position="126"/>
        <end position="145"/>
    </location>
</feature>
<comment type="caution">
    <text evidence="7">The sequence shown here is derived from an EMBL/GenBank/DDBJ whole genome shotgun (WGS) entry which is preliminary data.</text>
</comment>
<feature type="compositionally biased region" description="Basic and acidic residues" evidence="5">
    <location>
        <begin position="10"/>
        <end position="21"/>
    </location>
</feature>
<dbReference type="GO" id="GO:0015086">
    <property type="term" value="F:cadmium ion transmembrane transporter activity"/>
    <property type="evidence" value="ECO:0007669"/>
    <property type="project" value="TreeGrafter"/>
</dbReference>
<feature type="transmembrane region" description="Helical" evidence="6">
    <location>
        <begin position="579"/>
        <end position="605"/>
    </location>
</feature>
<evidence type="ECO:0000256" key="4">
    <source>
        <dbReference type="ARBA" id="ARBA00023136"/>
    </source>
</evidence>
<dbReference type="GO" id="GO:0030026">
    <property type="term" value="P:intracellular manganese ion homeostasis"/>
    <property type="evidence" value="ECO:0007669"/>
    <property type="project" value="TreeGrafter"/>
</dbReference>
<dbReference type="InterPro" id="IPR001046">
    <property type="entry name" value="NRAMP_fam"/>
</dbReference>
<name>A0AAD5VAH9_9APHY</name>
<keyword evidence="4 6" id="KW-0472">Membrane</keyword>
<feature type="transmembrane region" description="Helical" evidence="6">
    <location>
        <begin position="165"/>
        <end position="185"/>
    </location>
</feature>
<dbReference type="GO" id="GO:0005886">
    <property type="term" value="C:plasma membrane"/>
    <property type="evidence" value="ECO:0007669"/>
    <property type="project" value="TreeGrafter"/>
</dbReference>
<evidence type="ECO:0000256" key="3">
    <source>
        <dbReference type="ARBA" id="ARBA00022989"/>
    </source>
</evidence>
<proteinExistence type="predicted"/>